<protein>
    <submittedName>
        <fullName evidence="1">Uncharacterized protein</fullName>
    </submittedName>
</protein>
<dbReference type="Proteomes" id="UP000261166">
    <property type="component" value="Unassembled WGS sequence"/>
</dbReference>
<evidence type="ECO:0000313" key="4">
    <source>
        <dbReference type="Proteomes" id="UP000261166"/>
    </source>
</evidence>
<name>A0A3E3I415_9FIRM</name>
<evidence type="ECO:0000313" key="2">
    <source>
        <dbReference type="EMBL" id="RGE71391.1"/>
    </source>
</evidence>
<dbReference type="RefSeq" id="WP_021634975.1">
    <property type="nucleotide sequence ID" value="NZ_JBKVAZ010000044.1"/>
</dbReference>
<comment type="caution">
    <text evidence="1">The sequence shown here is derived from an EMBL/GenBank/DDBJ whole genome shotgun (WGS) entry which is preliminary data.</text>
</comment>
<accession>A0A3E3I415</accession>
<dbReference type="GeneID" id="97987885"/>
<gene>
    <name evidence="2" type="ORF">DWY69_12305</name>
    <name evidence="1" type="ORF">DXC51_13645</name>
</gene>
<dbReference type="AlphaFoldDB" id="A0A3E3I415"/>
<organism evidence="1 3">
    <name type="scientific">Eisenbergiella massiliensis</name>
    <dbReference type="NCBI Taxonomy" id="1720294"/>
    <lineage>
        <taxon>Bacteria</taxon>
        <taxon>Bacillati</taxon>
        <taxon>Bacillota</taxon>
        <taxon>Clostridia</taxon>
        <taxon>Lachnospirales</taxon>
        <taxon>Lachnospiraceae</taxon>
        <taxon>Eisenbergiella</taxon>
    </lineage>
</organism>
<sequence>MNRTELSVKGTVVCENGSMSLVYIAEDGTEILVYDGEGGEIDIAVEVSKGKGKLYFVGDNAVYTFSMEISNHWILCYM</sequence>
<evidence type="ECO:0000313" key="1">
    <source>
        <dbReference type="EMBL" id="RGE59834.1"/>
    </source>
</evidence>
<reference evidence="1 4" key="1">
    <citation type="submission" date="2018-08" db="EMBL/GenBank/DDBJ databases">
        <title>A genome reference for cultivated species of the human gut microbiota.</title>
        <authorList>
            <person name="Zou Y."/>
            <person name="Xue W."/>
            <person name="Luo G."/>
        </authorList>
    </citation>
    <scope>NUCLEOTIDE SEQUENCE [LARGE SCALE GENOMIC DNA]</scope>
    <source>
        <strain evidence="2 4">AF26-4BH</strain>
        <strain evidence="1">TF05-5AC</strain>
    </source>
</reference>
<evidence type="ECO:0000313" key="3">
    <source>
        <dbReference type="Proteomes" id="UP000260812"/>
    </source>
</evidence>
<keyword evidence="3" id="KW-1185">Reference proteome</keyword>
<dbReference type="EMBL" id="QVLV01000008">
    <property type="protein sequence ID" value="RGE59834.1"/>
    <property type="molecule type" value="Genomic_DNA"/>
</dbReference>
<dbReference type="EMBL" id="QVLU01000010">
    <property type="protein sequence ID" value="RGE71391.1"/>
    <property type="molecule type" value="Genomic_DNA"/>
</dbReference>
<dbReference type="Proteomes" id="UP000260812">
    <property type="component" value="Unassembled WGS sequence"/>
</dbReference>
<proteinExistence type="predicted"/>